<dbReference type="InterPro" id="IPR026082">
    <property type="entry name" value="ABCA"/>
</dbReference>
<comment type="similarity">
    <text evidence="1">Belongs to the ABC transporter superfamily. ABCA family. CPR flippase (TC 3.A.1.211) subfamily.</text>
</comment>
<proteinExistence type="inferred from homology"/>
<dbReference type="GO" id="GO:0140359">
    <property type="term" value="F:ABC-type transporter activity"/>
    <property type="evidence" value="ECO:0007669"/>
    <property type="project" value="InterPro"/>
</dbReference>
<dbReference type="Proteomes" id="UP001153076">
    <property type="component" value="Unassembled WGS sequence"/>
</dbReference>
<dbReference type="InterPro" id="IPR027417">
    <property type="entry name" value="P-loop_NTPase"/>
</dbReference>
<sequence length="342" mass="37441">MSPVMEHQEPKDLGFGEWPTVAKVWWWSAGGGDRGGGGRWLWATRFGGGLREWCVQLGFSNFGFRFSANGGKRWTDGGVWKEVVTEGVVVDGGGRRVLVAKFGLAVRGQGEVFPSEGTAFIFGKDIRSNPKAARQHVVMEKMLEFDLLKHADKPSFSLSGGSKRKLSVAIAMIGDPPIVILDEPSTGMDPIAKRFMWDVISHLSTRRGRTGVILTTHSMNEAQALCTRIGIMVKPMEVGPEEVEALSLMIQEKLSEVPSHSRSLLSDLETCIRGPDITPESASVAEISLSTDMIIMIADWLGNEERVKALVNSNVASDGILSEQLSDQLMRDGMELFLNLLP</sequence>
<evidence type="ECO:0000259" key="2">
    <source>
        <dbReference type="PROSITE" id="PS50893"/>
    </source>
</evidence>
<dbReference type="PROSITE" id="PS50893">
    <property type="entry name" value="ABC_TRANSPORTER_2"/>
    <property type="match status" value="1"/>
</dbReference>
<comment type="caution">
    <text evidence="3">The sequence shown here is derived from an EMBL/GenBank/DDBJ whole genome shotgun (WGS) entry which is preliminary data.</text>
</comment>
<dbReference type="EMBL" id="JAKOGI010000319">
    <property type="protein sequence ID" value="KAJ8437052.1"/>
    <property type="molecule type" value="Genomic_DNA"/>
</dbReference>
<organism evidence="3 4">
    <name type="scientific">Carnegiea gigantea</name>
    <dbReference type="NCBI Taxonomy" id="171969"/>
    <lineage>
        <taxon>Eukaryota</taxon>
        <taxon>Viridiplantae</taxon>
        <taxon>Streptophyta</taxon>
        <taxon>Embryophyta</taxon>
        <taxon>Tracheophyta</taxon>
        <taxon>Spermatophyta</taxon>
        <taxon>Magnoliopsida</taxon>
        <taxon>eudicotyledons</taxon>
        <taxon>Gunneridae</taxon>
        <taxon>Pentapetalae</taxon>
        <taxon>Caryophyllales</taxon>
        <taxon>Cactineae</taxon>
        <taxon>Cactaceae</taxon>
        <taxon>Cactoideae</taxon>
        <taxon>Echinocereeae</taxon>
        <taxon>Carnegiea</taxon>
    </lineage>
</organism>
<evidence type="ECO:0000313" key="3">
    <source>
        <dbReference type="EMBL" id="KAJ8437052.1"/>
    </source>
</evidence>
<dbReference type="Pfam" id="PF13304">
    <property type="entry name" value="AAA_21"/>
    <property type="match status" value="1"/>
</dbReference>
<reference evidence="3" key="1">
    <citation type="submission" date="2022-04" db="EMBL/GenBank/DDBJ databases">
        <title>Carnegiea gigantea Genome sequencing and assembly v2.</title>
        <authorList>
            <person name="Copetti D."/>
            <person name="Sanderson M.J."/>
            <person name="Burquez A."/>
            <person name="Wojciechowski M.F."/>
        </authorList>
    </citation>
    <scope>NUCLEOTIDE SEQUENCE</scope>
    <source>
        <strain evidence="3">SGP5-SGP5p</strain>
        <tissue evidence="3">Aerial part</tissue>
    </source>
</reference>
<dbReference type="GO" id="GO:0016020">
    <property type="term" value="C:membrane"/>
    <property type="evidence" value="ECO:0007669"/>
    <property type="project" value="InterPro"/>
</dbReference>
<evidence type="ECO:0000313" key="4">
    <source>
        <dbReference type="Proteomes" id="UP001153076"/>
    </source>
</evidence>
<keyword evidence="4" id="KW-1185">Reference proteome</keyword>
<dbReference type="Gene3D" id="3.40.50.300">
    <property type="entry name" value="P-loop containing nucleotide triphosphate hydrolases"/>
    <property type="match status" value="1"/>
</dbReference>
<gene>
    <name evidence="3" type="ORF">Cgig2_025899</name>
</gene>
<name>A0A9Q1QCG7_9CARY</name>
<dbReference type="PANTHER" id="PTHR19229">
    <property type="entry name" value="ATP-BINDING CASSETTE TRANSPORTER SUBFAMILY A ABCA"/>
    <property type="match status" value="1"/>
</dbReference>
<dbReference type="InterPro" id="IPR003959">
    <property type="entry name" value="ATPase_AAA_core"/>
</dbReference>
<dbReference type="GO" id="GO:0016887">
    <property type="term" value="F:ATP hydrolysis activity"/>
    <property type="evidence" value="ECO:0007669"/>
    <property type="project" value="InterPro"/>
</dbReference>
<dbReference type="AlphaFoldDB" id="A0A9Q1QCG7"/>
<accession>A0A9Q1QCG7</accession>
<dbReference type="InterPro" id="IPR003439">
    <property type="entry name" value="ABC_transporter-like_ATP-bd"/>
</dbReference>
<evidence type="ECO:0000256" key="1">
    <source>
        <dbReference type="ARBA" id="ARBA00008526"/>
    </source>
</evidence>
<dbReference type="GO" id="GO:0005524">
    <property type="term" value="F:ATP binding"/>
    <property type="evidence" value="ECO:0007669"/>
    <property type="project" value="InterPro"/>
</dbReference>
<dbReference type="GO" id="GO:0005319">
    <property type="term" value="F:lipid transporter activity"/>
    <property type="evidence" value="ECO:0007669"/>
    <property type="project" value="TreeGrafter"/>
</dbReference>
<feature type="domain" description="ABC transporter" evidence="2">
    <location>
        <begin position="57"/>
        <end position="263"/>
    </location>
</feature>
<dbReference type="PANTHER" id="PTHR19229:SF267">
    <property type="entry name" value="ABC TRANSPORTER A FAMILY MEMBER 1"/>
    <property type="match status" value="1"/>
</dbReference>
<dbReference type="SUPFAM" id="SSF52540">
    <property type="entry name" value="P-loop containing nucleoside triphosphate hydrolases"/>
    <property type="match status" value="1"/>
</dbReference>
<protein>
    <recommendedName>
        <fullName evidence="2">ABC transporter domain-containing protein</fullName>
    </recommendedName>
</protein>
<dbReference type="OrthoDB" id="10255969at2759"/>